<evidence type="ECO:0000259" key="3">
    <source>
        <dbReference type="Pfam" id="PF03372"/>
    </source>
</evidence>
<feature type="domain" description="Endonuclease/exonuclease/phosphatase" evidence="3">
    <location>
        <begin position="133"/>
        <end position="338"/>
    </location>
</feature>
<keyword evidence="4" id="KW-0378">Hydrolase</keyword>
<dbReference type="GO" id="GO:0004527">
    <property type="term" value="F:exonuclease activity"/>
    <property type="evidence" value="ECO:0007669"/>
    <property type="project" value="UniProtKB-KW"/>
</dbReference>
<dbReference type="InterPro" id="IPR036691">
    <property type="entry name" value="Endo/exonu/phosph_ase_sf"/>
</dbReference>
<feature type="transmembrane region" description="Helical" evidence="2">
    <location>
        <begin position="70"/>
        <end position="87"/>
    </location>
</feature>
<keyword evidence="2" id="KW-0472">Membrane</keyword>
<keyword evidence="4" id="KW-0540">Nuclease</keyword>
<keyword evidence="2" id="KW-0812">Transmembrane</keyword>
<evidence type="ECO:0000313" key="4">
    <source>
        <dbReference type="EMBL" id="QKM71664.1"/>
    </source>
</evidence>
<evidence type="ECO:0000256" key="2">
    <source>
        <dbReference type="SAM" id="Phobius"/>
    </source>
</evidence>
<dbReference type="GO" id="GO:0004519">
    <property type="term" value="F:endonuclease activity"/>
    <property type="evidence" value="ECO:0007669"/>
    <property type="project" value="UniProtKB-KW"/>
</dbReference>
<feature type="region of interest" description="Disordered" evidence="1">
    <location>
        <begin position="1"/>
        <end position="31"/>
    </location>
</feature>
<evidence type="ECO:0000313" key="5">
    <source>
        <dbReference type="Proteomes" id="UP000005940"/>
    </source>
</evidence>
<dbReference type="Proteomes" id="UP000005940">
    <property type="component" value="Chromosome"/>
</dbReference>
<name>A0A7G3UMV0_STRT9</name>
<evidence type="ECO:0000256" key="1">
    <source>
        <dbReference type="SAM" id="MobiDB-lite"/>
    </source>
</evidence>
<dbReference type="AlphaFoldDB" id="A0A7G3UMV0"/>
<accession>A0A7G3UMV0</accession>
<gene>
    <name evidence="4" type="ORF">STSU_017040</name>
</gene>
<keyword evidence="5" id="KW-1185">Reference proteome</keyword>
<feature type="compositionally biased region" description="Low complexity" evidence="1">
    <location>
        <begin position="1"/>
        <end position="14"/>
    </location>
</feature>
<dbReference type="Gene3D" id="3.60.10.10">
    <property type="entry name" value="Endonuclease/exonuclease/phosphatase"/>
    <property type="match status" value="1"/>
</dbReference>
<dbReference type="SUPFAM" id="SSF56219">
    <property type="entry name" value="DNase I-like"/>
    <property type="match status" value="1"/>
</dbReference>
<dbReference type="EMBL" id="CP029159">
    <property type="protein sequence ID" value="QKM71664.1"/>
    <property type="molecule type" value="Genomic_DNA"/>
</dbReference>
<proteinExistence type="predicted"/>
<reference evidence="4 5" key="1">
    <citation type="journal article" date="2012" name="J. Bacteriol.">
        <title>Draft genome of Streptomyces tsukubaensis NRRL 18488, the producer of the clinically important immunosuppressant tacrolimus (FK506).</title>
        <authorList>
            <person name="Barreiro C."/>
            <person name="Prieto C."/>
            <person name="Sola-Landa A."/>
            <person name="Solera E."/>
            <person name="Martinez-Castro M."/>
            <person name="Perez-Redondo R."/>
            <person name="Garcia-Estrada C."/>
            <person name="Aparicio J.F."/>
            <person name="Fernandez-Martinez L.T."/>
            <person name="Santos-Aberturas J."/>
            <person name="Salehi-Najafabadi Z."/>
            <person name="Rodriguez-Garcia A."/>
            <person name="Tauch A."/>
            <person name="Martin J.F."/>
        </authorList>
    </citation>
    <scope>NUCLEOTIDE SEQUENCE [LARGE SCALE GENOMIC DNA]</scope>
    <source>
        <strain evidence="5">DSM 42081 / NBRC 108919 / NRRL 18488 / 9993</strain>
    </source>
</reference>
<dbReference type="Pfam" id="PF03372">
    <property type="entry name" value="Exo_endo_phos"/>
    <property type="match status" value="1"/>
</dbReference>
<feature type="transmembrane region" description="Helical" evidence="2">
    <location>
        <begin position="38"/>
        <end position="58"/>
    </location>
</feature>
<keyword evidence="2" id="KW-1133">Transmembrane helix</keyword>
<feature type="compositionally biased region" description="Basic and acidic residues" evidence="1">
    <location>
        <begin position="19"/>
        <end position="31"/>
    </location>
</feature>
<keyword evidence="4" id="KW-0255">Endonuclease</keyword>
<protein>
    <submittedName>
        <fullName evidence="4">Endonuclease/exonuclease/phosphatase family protein</fullName>
    </submittedName>
</protein>
<feature type="transmembrane region" description="Helical" evidence="2">
    <location>
        <begin position="93"/>
        <end position="111"/>
    </location>
</feature>
<dbReference type="InterPro" id="IPR005135">
    <property type="entry name" value="Endo/exonuclease/phosphatase"/>
</dbReference>
<sequence length="351" mass="37548">MDSASASATSTAADDAGDQEERLHDDPDRPRRGAGRRIAAWCAALLLIVPTVVVACRVADTDAVTPIPQLLAFLPWLLVPAGAALLLAALARWIPGLIWAAVVLAITGWFVRPYDIGLADKPSGKAVAKLEVLTSNVEFGNGTAGLLELIEKEQPDLVFVTECAEACSQGLATRIPLSDYPHRNVVEGKLAFGSAILSKYPLKKGAGIESTLAMPGSVATIAGQEVQVQLAHPLPPVPSGMDDWHRELGRMKKYAAGVRDVPTIFAGDFNAGQDHAAFRRILDAGKLRSAAALGGASRTPSWPTMVGRPLGTQIDHVLISKEFSVRKARFVELDNTDHRALLTELELHEKR</sequence>
<organism evidence="4 5">
    <name type="scientific">Streptomyces tsukubensis (strain DSM 42081 / NBRC 108919 / NRRL 18488 / 9993)</name>
    <dbReference type="NCBI Taxonomy" id="1114943"/>
    <lineage>
        <taxon>Bacteria</taxon>
        <taxon>Bacillati</taxon>
        <taxon>Actinomycetota</taxon>
        <taxon>Actinomycetes</taxon>
        <taxon>Kitasatosporales</taxon>
        <taxon>Streptomycetaceae</taxon>
        <taxon>Streptomyces</taxon>
    </lineage>
</organism>